<dbReference type="EMBL" id="OZ026884">
    <property type="protein sequence ID" value="CAL1241002.1"/>
    <property type="molecule type" value="Genomic_DNA"/>
</dbReference>
<dbReference type="InterPro" id="IPR008503">
    <property type="entry name" value="Asp_endopeptidase"/>
</dbReference>
<organism evidence="2 3">
    <name type="scientific">Candidatus Methylocalor cossyra</name>
    <dbReference type="NCBI Taxonomy" id="3108543"/>
    <lineage>
        <taxon>Bacteria</taxon>
        <taxon>Pseudomonadati</taxon>
        <taxon>Pseudomonadota</taxon>
        <taxon>Gammaproteobacteria</taxon>
        <taxon>Methylococcales</taxon>
        <taxon>Methylococcaceae</taxon>
        <taxon>Candidatus Methylocalor</taxon>
    </lineage>
</organism>
<dbReference type="SUPFAM" id="SSF50630">
    <property type="entry name" value="Acid proteases"/>
    <property type="match status" value="1"/>
</dbReference>
<name>A0ABM9NK37_9GAMM</name>
<sequence>MPRSPFHSLLIRIVLFALGALTIPVAALGKESKSAPPVREKLVMGWLESVFLKPWNIRVTAKLDTGAKTPSLHADHVEHFTRDGREWVRFTLVGADSPKPLVVERVLVRTAYVKTHGGPATKRDVVKLTLCKNGRDYETEFTLDDRSNFNYPLLLGRSFLENVALVDPSATFLYKAEQDPCRGKGPTSPERKKDE</sequence>
<protein>
    <recommendedName>
        <fullName evidence="1">Retropepsin-like aspartic endopeptidase domain-containing protein</fullName>
    </recommendedName>
</protein>
<feature type="domain" description="Retropepsin-like aspartic endopeptidase" evidence="1">
    <location>
        <begin position="43"/>
        <end position="174"/>
    </location>
</feature>
<accession>A0ABM9NK37</accession>
<dbReference type="PANTHER" id="PTHR38037:SF2">
    <property type="entry name" value="ATP-DEPENDENT ZINC PROTEASE DOMAIN-CONTAINING PROTEIN-RELATED"/>
    <property type="match status" value="1"/>
</dbReference>
<evidence type="ECO:0000259" key="1">
    <source>
        <dbReference type="Pfam" id="PF05618"/>
    </source>
</evidence>
<evidence type="ECO:0000313" key="3">
    <source>
        <dbReference type="Proteomes" id="UP001497493"/>
    </source>
</evidence>
<dbReference type="Proteomes" id="UP001497493">
    <property type="component" value="Chromosome"/>
</dbReference>
<evidence type="ECO:0000313" key="2">
    <source>
        <dbReference type="EMBL" id="CAL1241002.1"/>
    </source>
</evidence>
<keyword evidence="3" id="KW-1185">Reference proteome</keyword>
<dbReference type="Gene3D" id="2.40.70.10">
    <property type="entry name" value="Acid Proteases"/>
    <property type="match status" value="1"/>
</dbReference>
<dbReference type="InterPro" id="IPR021109">
    <property type="entry name" value="Peptidase_aspartic_dom_sf"/>
</dbReference>
<dbReference type="RefSeq" id="WP_348757539.1">
    <property type="nucleotide sequence ID" value="NZ_OZ026884.1"/>
</dbReference>
<dbReference type="Pfam" id="PF05618">
    <property type="entry name" value="Zn_protease"/>
    <property type="match status" value="1"/>
</dbReference>
<proteinExistence type="predicted"/>
<gene>
    <name evidence="2" type="ORF">MECH1_V1_2226</name>
</gene>
<reference evidence="2 3" key="1">
    <citation type="submission" date="2024-04" db="EMBL/GenBank/DDBJ databases">
        <authorList>
            <person name="Cremers G."/>
        </authorList>
    </citation>
    <scope>NUCLEOTIDE SEQUENCE [LARGE SCALE GENOMIC DNA]</scope>
    <source>
        <strain evidence="2">MeCH1-AG</strain>
    </source>
</reference>
<dbReference type="PANTHER" id="PTHR38037">
    <property type="entry name" value="ZN_PROTEASE DOMAIN-CONTAINING PROTEIN"/>
    <property type="match status" value="1"/>
</dbReference>